<dbReference type="RefSeq" id="WP_294167566.1">
    <property type="nucleotide sequence ID" value="NZ_CADCWA010000014.1"/>
</dbReference>
<accession>A0A6J4SNM4</accession>
<dbReference type="AlphaFoldDB" id="A0A6J4SNM4"/>
<evidence type="ECO:0000313" key="2">
    <source>
        <dbReference type="EMBL" id="CAA9499261.1"/>
    </source>
</evidence>
<dbReference type="EMBL" id="CADCWA010000014">
    <property type="protein sequence ID" value="CAA9499261.1"/>
    <property type="molecule type" value="Genomic_DNA"/>
</dbReference>
<sequence length="47" mass="5116">MDLTFPEYDYDQTPELSIARELQEDGAAASVSPEDLEGARSKQPGTS</sequence>
<proteinExistence type="predicted"/>
<reference evidence="2" key="1">
    <citation type="submission" date="2020-02" db="EMBL/GenBank/DDBJ databases">
        <authorList>
            <person name="Meier V. D."/>
        </authorList>
    </citation>
    <scope>NUCLEOTIDE SEQUENCE</scope>
    <source>
        <strain evidence="2">AVDCRST_MAG31</strain>
    </source>
</reference>
<feature type="region of interest" description="Disordered" evidence="1">
    <location>
        <begin position="24"/>
        <end position="47"/>
    </location>
</feature>
<gene>
    <name evidence="2" type="ORF">AVDCRST_MAG31-268</name>
</gene>
<protein>
    <submittedName>
        <fullName evidence="2">Uncharacterized protein</fullName>
    </submittedName>
</protein>
<name>A0A6J4SNM4_9SPHN</name>
<evidence type="ECO:0000256" key="1">
    <source>
        <dbReference type="SAM" id="MobiDB-lite"/>
    </source>
</evidence>
<organism evidence="2">
    <name type="scientific">uncultured Sphingomonas sp</name>
    <dbReference type="NCBI Taxonomy" id="158754"/>
    <lineage>
        <taxon>Bacteria</taxon>
        <taxon>Pseudomonadati</taxon>
        <taxon>Pseudomonadota</taxon>
        <taxon>Alphaproteobacteria</taxon>
        <taxon>Sphingomonadales</taxon>
        <taxon>Sphingomonadaceae</taxon>
        <taxon>Sphingomonas</taxon>
        <taxon>environmental samples</taxon>
    </lineage>
</organism>